<feature type="domain" description="SLS1 N-terminal" evidence="3">
    <location>
        <begin position="115"/>
        <end position="194"/>
    </location>
</feature>
<name>A0A8H7ZC25_9ASCO</name>
<evidence type="ECO:0000313" key="6">
    <source>
        <dbReference type="Proteomes" id="UP000669133"/>
    </source>
</evidence>
<feature type="region of interest" description="Disordered" evidence="1">
    <location>
        <begin position="545"/>
        <end position="575"/>
    </location>
</feature>
<evidence type="ECO:0000259" key="3">
    <source>
        <dbReference type="Pfam" id="PF20776"/>
    </source>
</evidence>
<dbReference type="Proteomes" id="UP000669133">
    <property type="component" value="Unassembled WGS sequence"/>
</dbReference>
<dbReference type="Pfam" id="PF14611">
    <property type="entry name" value="KH_SLS1_1"/>
    <property type="match status" value="1"/>
</dbReference>
<dbReference type="OrthoDB" id="5392646at2759"/>
<dbReference type="Pfam" id="PF20776">
    <property type="entry name" value="SLS1_N"/>
    <property type="match status" value="1"/>
</dbReference>
<feature type="compositionally biased region" description="Acidic residues" evidence="1">
    <location>
        <begin position="545"/>
        <end position="563"/>
    </location>
</feature>
<evidence type="ECO:0000259" key="2">
    <source>
        <dbReference type="Pfam" id="PF14611"/>
    </source>
</evidence>
<sequence>MLIRHCLQRKPSFAPRRAFSLTTILYNVVDSQTSQPISTTEEVPSGNNQKRIFLKPDQIKKRKRRQSSGKWTSSTSSRQPRSAASPVIAPSKVDLALIQELYRKNKNDLNSSTTDEEDGDLSRYIETFKPFESKIGSKRYDKLTKEIYNAFKKNQIVNYINHYRTKNPGLPPLKSRLNKSQLIESLFTTYWKITKEKSGISNEELLSSRVIELTPVQRFLLDPQRSKFIRNLIASNIKVQLSKNKLSVSGLKSELDNIEAEIVQLNNRIKWEDIDLSLIKKERLNALDFGELSIASSSYFQDLGHGKYKISANSQANIDLAKRLILWAFDYNPHIQTLFYNQEDIEEAQLIPYINEDVWPWSEKHAKYYSLFYKDRKPGTTSDLVFEKFDKMNDKFLKSKSLKDLVDQRLALKSEKNTFIDETLSDEILSMFKSVGGKEESEGDQKVDHVSGNGADVTDAFTEKLQKEFDLDKIIKNRQESASTTSDHQQHLNLEALRHELGAFEDDLKLEDFPEVSNLIVDAEKQTSDEVLEILRTELGAYAEDDGSASIEDSAEVSEADDVSEGHSSIAPSSLSATNPLKKHLLLSDEQIDNLYTQLNDLTFTKDLPGSSRKTEPYSAYTIQFGSLLFKQDKNHSKTDPDSSSRLSQAKPNQFKFLTSIPFIKDLATSLPILYNGNQTFTNKMQIRLTPSIYQNSDNNLDDAQVLQNYYPPVEIQADLNDWGRIKLETLQVLSIEAMNNMYIAAAPKLATDLQVSKLVVGDLLQPQMDEQQHNGVSFDNQPNLATFLEESQLNFGGKVQIKPSSSIELCLDGKFIKYDFVHLTYKTDLMFDLNGRELCLSIIEGGTFGGKRFEVILGDGELSRDEFSKFVNDAIEFSSEI</sequence>
<gene>
    <name evidence="5" type="ORF">I9W82_005380</name>
</gene>
<feature type="domain" description="SLS1 C-terminal" evidence="4">
    <location>
        <begin position="575"/>
        <end position="878"/>
    </location>
</feature>
<evidence type="ECO:0000259" key="4">
    <source>
        <dbReference type="Pfam" id="PF20778"/>
    </source>
</evidence>
<feature type="region of interest" description="Disordered" evidence="1">
    <location>
        <begin position="33"/>
        <end position="86"/>
    </location>
</feature>
<feature type="compositionally biased region" description="Polar residues" evidence="1">
    <location>
        <begin position="566"/>
        <end position="575"/>
    </location>
</feature>
<evidence type="ECO:0000313" key="5">
    <source>
        <dbReference type="EMBL" id="KAG5417744.1"/>
    </source>
</evidence>
<accession>A0A8H7ZC25</accession>
<dbReference type="InterPro" id="IPR032741">
    <property type="entry name" value="Sls1_KH-1"/>
</dbReference>
<dbReference type="InterPro" id="IPR048401">
    <property type="entry name" value="SLS1_C"/>
</dbReference>
<dbReference type="InterPro" id="IPR048400">
    <property type="entry name" value="SLS1_N"/>
</dbReference>
<dbReference type="GO" id="GO:0005743">
    <property type="term" value="C:mitochondrial inner membrane"/>
    <property type="evidence" value="ECO:0007669"/>
    <property type="project" value="InterPro"/>
</dbReference>
<evidence type="ECO:0000256" key="1">
    <source>
        <dbReference type="SAM" id="MobiDB-lite"/>
    </source>
</evidence>
<feature type="domain" description="SLS1 first KH" evidence="2">
    <location>
        <begin position="210"/>
        <end position="268"/>
    </location>
</feature>
<reference evidence="5 6" key="1">
    <citation type="submission" date="2020-12" db="EMBL/GenBank/DDBJ databases">
        <title>Effect of drift, selection, and recombination on the evolution of hybrid genomes in Candida yeast pathogens.</title>
        <authorList>
            <person name="Mixao V."/>
            <person name="Ksiezopolska E."/>
            <person name="Saus E."/>
            <person name="Boekhout T."/>
            <person name="Gacser A."/>
            <person name="Gabaldon T."/>
        </authorList>
    </citation>
    <scope>NUCLEOTIDE SEQUENCE [LARGE SCALE GENOMIC DNA]</scope>
    <source>
        <strain evidence="5 6">BP57</strain>
    </source>
</reference>
<comment type="caution">
    <text evidence="5">The sequence shown here is derived from an EMBL/GenBank/DDBJ whole genome shotgun (WGS) entry which is preliminary data.</text>
</comment>
<feature type="compositionally biased region" description="Low complexity" evidence="1">
    <location>
        <begin position="68"/>
        <end position="77"/>
    </location>
</feature>
<proteinExistence type="predicted"/>
<dbReference type="RefSeq" id="XP_067546860.1">
    <property type="nucleotide sequence ID" value="XM_067694551.1"/>
</dbReference>
<organism evidence="5 6">
    <name type="scientific">Candida metapsilosis</name>
    <dbReference type="NCBI Taxonomy" id="273372"/>
    <lineage>
        <taxon>Eukaryota</taxon>
        <taxon>Fungi</taxon>
        <taxon>Dikarya</taxon>
        <taxon>Ascomycota</taxon>
        <taxon>Saccharomycotina</taxon>
        <taxon>Pichiomycetes</taxon>
        <taxon>Debaryomycetaceae</taxon>
        <taxon>Candida/Lodderomyces clade</taxon>
        <taxon>Candida</taxon>
    </lineage>
</organism>
<dbReference type="GeneID" id="93654009"/>
<dbReference type="EMBL" id="JAEOAQ010000007">
    <property type="protein sequence ID" value="KAG5417744.1"/>
    <property type="molecule type" value="Genomic_DNA"/>
</dbReference>
<feature type="compositionally biased region" description="Polar residues" evidence="1">
    <location>
        <begin position="33"/>
        <end position="50"/>
    </location>
</feature>
<protein>
    <submittedName>
        <fullName evidence="5">SLS1</fullName>
    </submittedName>
</protein>
<dbReference type="AlphaFoldDB" id="A0A8H7ZC25"/>
<keyword evidence="6" id="KW-1185">Reference proteome</keyword>
<dbReference type="Pfam" id="PF20778">
    <property type="entry name" value="SLS1_C"/>
    <property type="match status" value="1"/>
</dbReference>